<keyword evidence="2" id="KW-0964">Secreted</keyword>
<gene>
    <name evidence="6" type="primary">LOC106808713</name>
</gene>
<evidence type="ECO:0000256" key="1">
    <source>
        <dbReference type="ARBA" id="ARBA00004613"/>
    </source>
</evidence>
<evidence type="ECO:0000313" key="6">
    <source>
        <dbReference type="RefSeq" id="XP_014667059.1"/>
    </source>
</evidence>
<dbReference type="Proteomes" id="UP000695022">
    <property type="component" value="Unplaced"/>
</dbReference>
<reference evidence="6" key="1">
    <citation type="submission" date="2025-08" db="UniProtKB">
        <authorList>
            <consortium name="RefSeq"/>
        </authorList>
    </citation>
    <scope>IDENTIFICATION</scope>
</reference>
<dbReference type="RefSeq" id="XP_014667059.1">
    <property type="nucleotide sequence ID" value="XM_014811573.1"/>
</dbReference>
<comment type="caution">
    <text evidence="3">Lacks conserved residue(s) required for the propagation of feature annotation.</text>
</comment>
<dbReference type="GeneID" id="106808713"/>
<name>A0ABM1E4D8_PRICU</name>
<sequence>MLHFSSEATITPSTTGRFTITRWIIYIAKYDIASTNFTKVRIPKAAYTRDDYIFSIRYNYMKVAVDENGIWVLYGFNKTDDDNIVVAKLDLLPDPPYMEVVRVWKNITLNKRNMGNAFIICGVLYTIQDVSNEDTVVNYSFDLYQNEVRKTAIRFHNPYQMNNMVAYNPVDRQLYSWDKGNQLTYKLKFVT</sequence>
<dbReference type="SMART" id="SM00284">
    <property type="entry name" value="OLF"/>
    <property type="match status" value="1"/>
</dbReference>
<proteinExistence type="predicted"/>
<dbReference type="PANTHER" id="PTHR23192:SF85">
    <property type="entry name" value="GLIOMEDIN"/>
    <property type="match status" value="1"/>
</dbReference>
<keyword evidence="5" id="KW-1185">Reference proteome</keyword>
<dbReference type="PROSITE" id="PS51132">
    <property type="entry name" value="OLF"/>
    <property type="match status" value="1"/>
</dbReference>
<feature type="domain" description="Olfactomedin-like" evidence="4">
    <location>
        <begin position="1"/>
        <end position="191"/>
    </location>
</feature>
<dbReference type="InterPro" id="IPR050605">
    <property type="entry name" value="Olfactomedin-like_domain"/>
</dbReference>
<evidence type="ECO:0000313" key="5">
    <source>
        <dbReference type="Proteomes" id="UP000695022"/>
    </source>
</evidence>
<organism evidence="5 6">
    <name type="scientific">Priapulus caudatus</name>
    <name type="common">Priapulid worm</name>
    <dbReference type="NCBI Taxonomy" id="37621"/>
    <lineage>
        <taxon>Eukaryota</taxon>
        <taxon>Metazoa</taxon>
        <taxon>Ecdysozoa</taxon>
        <taxon>Scalidophora</taxon>
        <taxon>Priapulida</taxon>
        <taxon>Priapulimorpha</taxon>
        <taxon>Priapulimorphida</taxon>
        <taxon>Priapulidae</taxon>
        <taxon>Priapulus</taxon>
    </lineage>
</organism>
<evidence type="ECO:0000256" key="3">
    <source>
        <dbReference type="PROSITE-ProRule" id="PRU00446"/>
    </source>
</evidence>
<comment type="subcellular location">
    <subcellularLocation>
        <location evidence="1">Secreted</location>
    </subcellularLocation>
</comment>
<dbReference type="Pfam" id="PF02191">
    <property type="entry name" value="OLF"/>
    <property type="match status" value="1"/>
</dbReference>
<dbReference type="InterPro" id="IPR003112">
    <property type="entry name" value="Olfac-like_dom"/>
</dbReference>
<evidence type="ECO:0000256" key="2">
    <source>
        <dbReference type="ARBA" id="ARBA00022525"/>
    </source>
</evidence>
<accession>A0ABM1E4D8</accession>
<protein>
    <submittedName>
        <fullName evidence="6">Myocilin-like</fullName>
    </submittedName>
</protein>
<dbReference type="PANTHER" id="PTHR23192">
    <property type="entry name" value="OLFACTOMEDIN-RELATED"/>
    <property type="match status" value="1"/>
</dbReference>
<evidence type="ECO:0000259" key="4">
    <source>
        <dbReference type="PROSITE" id="PS51132"/>
    </source>
</evidence>